<dbReference type="EMBL" id="KZ857445">
    <property type="protein sequence ID" value="RDX44808.1"/>
    <property type="molecule type" value="Genomic_DNA"/>
</dbReference>
<dbReference type="STRING" id="139420.A0A371CX16"/>
<dbReference type="Proteomes" id="UP000256964">
    <property type="component" value="Unassembled WGS sequence"/>
</dbReference>
<evidence type="ECO:0000313" key="1">
    <source>
        <dbReference type="EMBL" id="RDX44808.1"/>
    </source>
</evidence>
<keyword evidence="2" id="KW-1185">Reference proteome</keyword>
<organism evidence="1 2">
    <name type="scientific">Lentinus brumalis</name>
    <dbReference type="NCBI Taxonomy" id="2498619"/>
    <lineage>
        <taxon>Eukaryota</taxon>
        <taxon>Fungi</taxon>
        <taxon>Dikarya</taxon>
        <taxon>Basidiomycota</taxon>
        <taxon>Agaricomycotina</taxon>
        <taxon>Agaricomycetes</taxon>
        <taxon>Polyporales</taxon>
        <taxon>Polyporaceae</taxon>
        <taxon>Lentinus</taxon>
    </lineage>
</organism>
<proteinExistence type="predicted"/>
<dbReference type="AlphaFoldDB" id="A0A371CX16"/>
<reference evidence="1 2" key="1">
    <citation type="journal article" date="2018" name="Biotechnol. Biofuels">
        <title>Integrative visual omics of the white-rot fungus Polyporus brumalis exposes the biotechnological potential of its oxidative enzymes for delignifying raw plant biomass.</title>
        <authorList>
            <person name="Miyauchi S."/>
            <person name="Rancon A."/>
            <person name="Drula E."/>
            <person name="Hage H."/>
            <person name="Chaduli D."/>
            <person name="Favel A."/>
            <person name="Grisel S."/>
            <person name="Henrissat B."/>
            <person name="Herpoel-Gimbert I."/>
            <person name="Ruiz-Duenas F.J."/>
            <person name="Chevret D."/>
            <person name="Hainaut M."/>
            <person name="Lin J."/>
            <person name="Wang M."/>
            <person name="Pangilinan J."/>
            <person name="Lipzen A."/>
            <person name="Lesage-Meessen L."/>
            <person name="Navarro D."/>
            <person name="Riley R."/>
            <person name="Grigoriev I.V."/>
            <person name="Zhou S."/>
            <person name="Raouche S."/>
            <person name="Rosso M.N."/>
        </authorList>
    </citation>
    <scope>NUCLEOTIDE SEQUENCE [LARGE SCALE GENOMIC DNA]</scope>
    <source>
        <strain evidence="1 2">BRFM 1820</strain>
    </source>
</reference>
<dbReference type="OrthoDB" id="3061285at2759"/>
<name>A0A371CX16_9APHY</name>
<gene>
    <name evidence="1" type="ORF">OH76DRAFT_1486824</name>
</gene>
<evidence type="ECO:0000313" key="2">
    <source>
        <dbReference type="Proteomes" id="UP000256964"/>
    </source>
</evidence>
<sequence length="112" mass="13010">MLFVAISLDSVRKSVHYATRLIADLQHHLNDFSPVRRLPPELLSLVFTLATHNSRRHKTIFHFDKDPAAFYSRGDIDPPSHVYNCHPNLKKVAHRRIDHARALDLRQRITVV</sequence>
<protein>
    <submittedName>
        <fullName evidence="1">Uncharacterized protein</fullName>
    </submittedName>
</protein>
<accession>A0A371CX16</accession>